<feature type="signal peptide" evidence="1">
    <location>
        <begin position="1"/>
        <end position="20"/>
    </location>
</feature>
<keyword evidence="1" id="KW-0732">Signal</keyword>
<dbReference type="Pfam" id="PF13202">
    <property type="entry name" value="EF-hand_5"/>
    <property type="match status" value="1"/>
</dbReference>
<dbReference type="RefSeq" id="WP_110201070.1">
    <property type="nucleotide sequence ID" value="NZ_QICH01000002.1"/>
</dbReference>
<reference evidence="3 4" key="1">
    <citation type="submission" date="2018-05" db="EMBL/GenBank/DDBJ databases">
        <title>Kangiella spongicola genome sequence.</title>
        <authorList>
            <person name="Maclea K.S."/>
            <person name="Goen A.E."/>
            <person name="Kelley C."/>
            <person name="Underriner A."/>
            <person name="Silverwood T."/>
            <person name="Trachtenberg A.M."/>
        </authorList>
    </citation>
    <scope>NUCLEOTIDE SEQUENCE [LARGE SCALE GENOMIC DNA]</scope>
    <source>
        <strain evidence="3 4">ATCC BAA-2076</strain>
    </source>
</reference>
<feature type="chain" id="PRO_5016245894" description="EF-hand domain-containing protein" evidence="1">
    <location>
        <begin position="21"/>
        <end position="90"/>
    </location>
</feature>
<dbReference type="Proteomes" id="UP000247689">
    <property type="component" value="Unassembled WGS sequence"/>
</dbReference>
<dbReference type="OrthoDB" id="5959800at2"/>
<evidence type="ECO:0000313" key="4">
    <source>
        <dbReference type="Proteomes" id="UP000247689"/>
    </source>
</evidence>
<dbReference type="InterPro" id="IPR018247">
    <property type="entry name" value="EF_Hand_1_Ca_BS"/>
</dbReference>
<dbReference type="InterPro" id="IPR002048">
    <property type="entry name" value="EF_hand_dom"/>
</dbReference>
<dbReference type="EMBL" id="QICH01000002">
    <property type="protein sequence ID" value="PXF63267.1"/>
    <property type="molecule type" value="Genomic_DNA"/>
</dbReference>
<dbReference type="Gene3D" id="1.10.238.10">
    <property type="entry name" value="EF-hand"/>
    <property type="match status" value="1"/>
</dbReference>
<sequence length="90" mass="9899">MQKLVLLAVGLLLSPIGVLAEEKANTSMSLIENAFLELDQNQSNSVTKDEAKGIISSEDFTLADVNKDGKLSKEEYIHFFTLKQQADPES</sequence>
<dbReference type="SUPFAM" id="SSF47473">
    <property type="entry name" value="EF-hand"/>
    <property type="match status" value="1"/>
</dbReference>
<dbReference type="AlphaFoldDB" id="A0A318D8T3"/>
<evidence type="ECO:0000256" key="1">
    <source>
        <dbReference type="SAM" id="SignalP"/>
    </source>
</evidence>
<accession>A0A318D8T3</accession>
<proteinExistence type="predicted"/>
<gene>
    <name evidence="3" type="ORF">DL796_07435</name>
</gene>
<organism evidence="3 4">
    <name type="scientific">Kangiella spongicola</name>
    <dbReference type="NCBI Taxonomy" id="796379"/>
    <lineage>
        <taxon>Bacteria</taxon>
        <taxon>Pseudomonadati</taxon>
        <taxon>Pseudomonadota</taxon>
        <taxon>Gammaproteobacteria</taxon>
        <taxon>Kangiellales</taxon>
        <taxon>Kangiellaceae</taxon>
        <taxon>Kangiella</taxon>
    </lineage>
</organism>
<keyword evidence="4" id="KW-1185">Reference proteome</keyword>
<protein>
    <recommendedName>
        <fullName evidence="2">EF-hand domain-containing protein</fullName>
    </recommendedName>
</protein>
<evidence type="ECO:0000259" key="2">
    <source>
        <dbReference type="PROSITE" id="PS50222"/>
    </source>
</evidence>
<feature type="domain" description="EF-hand" evidence="2">
    <location>
        <begin position="60"/>
        <end position="86"/>
    </location>
</feature>
<name>A0A318D8T3_9GAMM</name>
<evidence type="ECO:0000313" key="3">
    <source>
        <dbReference type="EMBL" id="PXF63267.1"/>
    </source>
</evidence>
<dbReference type="PROSITE" id="PS00018">
    <property type="entry name" value="EF_HAND_1"/>
    <property type="match status" value="1"/>
</dbReference>
<dbReference type="GO" id="GO:0005509">
    <property type="term" value="F:calcium ion binding"/>
    <property type="evidence" value="ECO:0007669"/>
    <property type="project" value="InterPro"/>
</dbReference>
<dbReference type="PROSITE" id="PS50222">
    <property type="entry name" value="EF_HAND_2"/>
    <property type="match status" value="1"/>
</dbReference>
<comment type="caution">
    <text evidence="3">The sequence shown here is derived from an EMBL/GenBank/DDBJ whole genome shotgun (WGS) entry which is preliminary data.</text>
</comment>
<dbReference type="InterPro" id="IPR011992">
    <property type="entry name" value="EF-hand-dom_pair"/>
</dbReference>